<evidence type="ECO:0000313" key="1">
    <source>
        <dbReference type="EMBL" id="RMM68273.1"/>
    </source>
</evidence>
<dbReference type="EMBL" id="RBPS01000418">
    <property type="protein sequence ID" value="RMO27776.1"/>
    <property type="molecule type" value="Genomic_DNA"/>
</dbReference>
<evidence type="ECO:0000313" key="8">
    <source>
        <dbReference type="Proteomes" id="UP000276829"/>
    </source>
</evidence>
<name>A0A0N8RLZ6_PSESG</name>
<dbReference type="AlphaFoldDB" id="A0A0N8RLZ6"/>
<accession>A0A0N8RLZ6</accession>
<proteinExistence type="predicted"/>
<dbReference type="EMBL" id="RBOM01000026">
    <property type="protein sequence ID" value="RMM68273.1"/>
    <property type="molecule type" value="Genomic_DNA"/>
</dbReference>
<dbReference type="Proteomes" id="UP000273536">
    <property type="component" value="Unassembled WGS sequence"/>
</dbReference>
<dbReference type="Proteomes" id="UP000272471">
    <property type="component" value="Unassembled WGS sequence"/>
</dbReference>
<evidence type="ECO:0000313" key="9">
    <source>
        <dbReference type="Proteomes" id="UP000279057"/>
    </source>
</evidence>
<evidence type="ECO:0000313" key="4">
    <source>
        <dbReference type="EMBL" id="RMO41975.1"/>
    </source>
</evidence>
<evidence type="ECO:0000313" key="3">
    <source>
        <dbReference type="EMBL" id="RMO27776.1"/>
    </source>
</evidence>
<dbReference type="Proteomes" id="UP000280599">
    <property type="component" value="Unassembled WGS sequence"/>
</dbReference>
<evidence type="ECO:0000313" key="5">
    <source>
        <dbReference type="EMBL" id="RMQ09311.1"/>
    </source>
</evidence>
<evidence type="ECO:0000313" key="10">
    <source>
        <dbReference type="Proteomes" id="UP000280599"/>
    </source>
</evidence>
<gene>
    <name evidence="5" type="ORF">ALQ11_05084</name>
    <name evidence="4" type="ORF">ALQ41_04596</name>
    <name evidence="3" type="ORF">ALQ42_04718</name>
    <name evidence="2" type="ORF">ALQ73_100413</name>
    <name evidence="1" type="ORF">ALQ74_100524</name>
</gene>
<evidence type="ECO:0000313" key="6">
    <source>
        <dbReference type="Proteomes" id="UP000272471"/>
    </source>
</evidence>
<comment type="caution">
    <text evidence="2">The sequence shown here is derived from an EMBL/GenBank/DDBJ whole genome shotgun (WGS) entry which is preliminary data.</text>
</comment>
<evidence type="ECO:0000313" key="7">
    <source>
        <dbReference type="Proteomes" id="UP000273536"/>
    </source>
</evidence>
<dbReference type="EMBL" id="RBQX01000306">
    <property type="protein sequence ID" value="RMQ09311.1"/>
    <property type="molecule type" value="Genomic_DNA"/>
</dbReference>
<dbReference type="EMBL" id="RBON01000042">
    <property type="protein sequence ID" value="RMM74179.1"/>
    <property type="molecule type" value="Genomic_DNA"/>
</dbReference>
<organism evidence="2 8">
    <name type="scientific">Pseudomonas savastanoi pv. glycinea</name>
    <name type="common">Pseudomonas syringae pv. glycinea</name>
    <dbReference type="NCBI Taxonomy" id="318"/>
    <lineage>
        <taxon>Bacteria</taxon>
        <taxon>Pseudomonadati</taxon>
        <taxon>Pseudomonadota</taxon>
        <taxon>Gammaproteobacteria</taxon>
        <taxon>Pseudomonadales</taxon>
        <taxon>Pseudomonadaceae</taxon>
        <taxon>Pseudomonas</taxon>
    </lineage>
</organism>
<dbReference type="Proteomes" id="UP000276829">
    <property type="component" value="Unassembled WGS sequence"/>
</dbReference>
<dbReference type="Proteomes" id="UP000279057">
    <property type="component" value="Unassembled WGS sequence"/>
</dbReference>
<reference evidence="6 7" key="1">
    <citation type="submission" date="2018-08" db="EMBL/GenBank/DDBJ databases">
        <title>Recombination of ecologically and evolutionarily significant loci maintains genetic cohesion in the Pseudomonas syringae species complex.</title>
        <authorList>
            <person name="Dillon M."/>
            <person name="Thakur S."/>
            <person name="Almeida R.N.D."/>
            <person name="Weir B.S."/>
            <person name="Guttman D.S."/>
        </authorList>
    </citation>
    <scope>NUCLEOTIDE SEQUENCE [LARGE SCALE GENOMIC DNA]</scope>
    <source>
        <strain evidence="5 6">ICMP 4182</strain>
        <strain evidence="2 8">ICMP 4324</strain>
        <strain evidence="1 9">ICMP 4332</strain>
        <strain evidence="3 7">ICMP 6372</strain>
        <strain evidence="4 10">ICMP 867</strain>
    </source>
</reference>
<dbReference type="EMBL" id="RBPT01000346">
    <property type="protein sequence ID" value="RMO41975.1"/>
    <property type="molecule type" value="Genomic_DNA"/>
</dbReference>
<evidence type="ECO:0000313" key="2">
    <source>
        <dbReference type="EMBL" id="RMM74179.1"/>
    </source>
</evidence>
<sequence length="36" mass="3816">MPISDGSVQAKIKAVSLRDLPVSRGANHRKNSAQAI</sequence>
<protein>
    <submittedName>
        <fullName evidence="2">Uncharacterized protein</fullName>
    </submittedName>
</protein>